<proteinExistence type="predicted"/>
<sequence length="223" mass="26460">MKRLLLVDDERRMLDLLGLYLEPYGFQCDKVLSGHKALSLFKTYHYDLILLDIMMKDMDGFETCRRIREITDIPIIMITAKDQKQDILRGLKAGADDYITKPFDEDIMLARIQTQLRRGGKEQNVLVYDRLIWKQDTYQLLYLDKEINVTPKEFQLIGLLMKRPNHVYDREHLLELIWGSDSETESRTIDSHVRNIREKIRQKGFPIDKHLKTVWGIGYKWVS</sequence>
<dbReference type="Proteomes" id="UP000830326">
    <property type="component" value="Chromosome"/>
</dbReference>
<dbReference type="Pfam" id="PF00072">
    <property type="entry name" value="Response_reg"/>
    <property type="match status" value="1"/>
</dbReference>
<comment type="subcellular location">
    <subcellularLocation>
        <location evidence="1">Cytoplasm</location>
    </subcellularLocation>
</comment>
<feature type="DNA-binding region" description="OmpR/PhoB-type" evidence="8">
    <location>
        <begin position="123"/>
        <end position="223"/>
    </location>
</feature>
<dbReference type="Pfam" id="PF00486">
    <property type="entry name" value="Trans_reg_C"/>
    <property type="match status" value="1"/>
</dbReference>
<evidence type="ECO:0000256" key="6">
    <source>
        <dbReference type="ARBA" id="ARBA00023163"/>
    </source>
</evidence>
<evidence type="ECO:0000256" key="2">
    <source>
        <dbReference type="ARBA" id="ARBA00022553"/>
    </source>
</evidence>
<evidence type="ECO:0000256" key="3">
    <source>
        <dbReference type="ARBA" id="ARBA00023012"/>
    </source>
</evidence>
<evidence type="ECO:0000256" key="8">
    <source>
        <dbReference type="PROSITE-ProRule" id="PRU01091"/>
    </source>
</evidence>
<dbReference type="InterPro" id="IPR001789">
    <property type="entry name" value="Sig_transdc_resp-reg_receiver"/>
</dbReference>
<accession>A0ABY4HAZ6</accession>
<dbReference type="PROSITE" id="PS51755">
    <property type="entry name" value="OMPR_PHOB"/>
    <property type="match status" value="1"/>
</dbReference>
<reference evidence="11" key="1">
    <citation type="submission" date="2022-04" db="EMBL/GenBank/DDBJ databases">
        <title>Halobacillus sp. isolated from saltern.</title>
        <authorList>
            <person name="Won M."/>
            <person name="Lee C.-M."/>
            <person name="Woen H.-Y."/>
            <person name="Kwon S.-W."/>
        </authorList>
    </citation>
    <scope>NUCLEOTIDE SEQUENCE</scope>
    <source>
        <strain evidence="11">SSHM10-5</strain>
    </source>
</reference>
<dbReference type="CDD" id="cd00383">
    <property type="entry name" value="trans_reg_C"/>
    <property type="match status" value="1"/>
</dbReference>
<gene>
    <name evidence="11" type="ORF">MUO15_00380</name>
</gene>
<dbReference type="SUPFAM" id="SSF52172">
    <property type="entry name" value="CheY-like"/>
    <property type="match status" value="1"/>
</dbReference>
<dbReference type="PROSITE" id="PS50110">
    <property type="entry name" value="RESPONSE_REGULATORY"/>
    <property type="match status" value="1"/>
</dbReference>
<evidence type="ECO:0000256" key="5">
    <source>
        <dbReference type="ARBA" id="ARBA00023125"/>
    </source>
</evidence>
<protein>
    <submittedName>
        <fullName evidence="11">Response regulator transcription factor</fullName>
    </submittedName>
</protein>
<dbReference type="SMART" id="SM00862">
    <property type="entry name" value="Trans_reg_C"/>
    <property type="match status" value="1"/>
</dbReference>
<dbReference type="PANTHER" id="PTHR48111">
    <property type="entry name" value="REGULATOR OF RPOS"/>
    <property type="match status" value="1"/>
</dbReference>
<keyword evidence="12" id="KW-1185">Reference proteome</keyword>
<dbReference type="CDD" id="cd17574">
    <property type="entry name" value="REC_OmpR"/>
    <property type="match status" value="1"/>
</dbReference>
<keyword evidence="2 7" id="KW-0597">Phosphoprotein</keyword>
<keyword evidence="5 8" id="KW-0238">DNA-binding</keyword>
<dbReference type="Gene3D" id="1.10.10.10">
    <property type="entry name" value="Winged helix-like DNA-binding domain superfamily/Winged helix DNA-binding domain"/>
    <property type="match status" value="1"/>
</dbReference>
<dbReference type="InterPro" id="IPR011006">
    <property type="entry name" value="CheY-like_superfamily"/>
</dbReference>
<evidence type="ECO:0000313" key="12">
    <source>
        <dbReference type="Proteomes" id="UP000830326"/>
    </source>
</evidence>
<organism evidence="11 12">
    <name type="scientific">Halobacillus amylolyticus</name>
    <dbReference type="NCBI Taxonomy" id="2932259"/>
    <lineage>
        <taxon>Bacteria</taxon>
        <taxon>Bacillati</taxon>
        <taxon>Bacillota</taxon>
        <taxon>Bacilli</taxon>
        <taxon>Bacillales</taxon>
        <taxon>Bacillaceae</taxon>
        <taxon>Halobacillus</taxon>
    </lineage>
</organism>
<dbReference type="Gene3D" id="3.40.50.2300">
    <property type="match status" value="1"/>
</dbReference>
<evidence type="ECO:0000259" key="10">
    <source>
        <dbReference type="PROSITE" id="PS51755"/>
    </source>
</evidence>
<dbReference type="InterPro" id="IPR039420">
    <property type="entry name" value="WalR-like"/>
</dbReference>
<evidence type="ECO:0000313" key="11">
    <source>
        <dbReference type="EMBL" id="UOR12039.1"/>
    </source>
</evidence>
<dbReference type="SMART" id="SM00448">
    <property type="entry name" value="REC"/>
    <property type="match status" value="1"/>
</dbReference>
<feature type="domain" description="OmpR/PhoB-type" evidence="10">
    <location>
        <begin position="123"/>
        <end position="223"/>
    </location>
</feature>
<keyword evidence="4" id="KW-0805">Transcription regulation</keyword>
<dbReference type="InterPro" id="IPR001867">
    <property type="entry name" value="OmpR/PhoB-type_DNA-bd"/>
</dbReference>
<evidence type="ECO:0000256" key="1">
    <source>
        <dbReference type="ARBA" id="ARBA00004496"/>
    </source>
</evidence>
<dbReference type="Gene3D" id="6.10.250.690">
    <property type="match status" value="1"/>
</dbReference>
<keyword evidence="6" id="KW-0804">Transcription</keyword>
<evidence type="ECO:0000256" key="4">
    <source>
        <dbReference type="ARBA" id="ARBA00023015"/>
    </source>
</evidence>
<feature type="domain" description="Response regulatory" evidence="9">
    <location>
        <begin position="3"/>
        <end position="116"/>
    </location>
</feature>
<dbReference type="InterPro" id="IPR036388">
    <property type="entry name" value="WH-like_DNA-bd_sf"/>
</dbReference>
<evidence type="ECO:0000259" key="9">
    <source>
        <dbReference type="PROSITE" id="PS50110"/>
    </source>
</evidence>
<name>A0ABY4HAZ6_9BACI</name>
<dbReference type="EMBL" id="CP095075">
    <property type="protein sequence ID" value="UOR12039.1"/>
    <property type="molecule type" value="Genomic_DNA"/>
</dbReference>
<dbReference type="InterPro" id="IPR016032">
    <property type="entry name" value="Sig_transdc_resp-reg_C-effctor"/>
</dbReference>
<keyword evidence="3" id="KW-0902">Two-component regulatory system</keyword>
<evidence type="ECO:0000256" key="7">
    <source>
        <dbReference type="PROSITE-ProRule" id="PRU00169"/>
    </source>
</evidence>
<dbReference type="SUPFAM" id="SSF46894">
    <property type="entry name" value="C-terminal effector domain of the bipartite response regulators"/>
    <property type="match status" value="1"/>
</dbReference>
<feature type="modified residue" description="4-aspartylphosphate" evidence="7">
    <location>
        <position position="52"/>
    </location>
</feature>
<dbReference type="PANTHER" id="PTHR48111:SF73">
    <property type="entry name" value="ALKALINE PHOSPHATASE SYNTHESIS TRANSCRIPTIONAL REGULATORY PROTEIN PHOP"/>
    <property type="match status" value="1"/>
</dbReference>
<dbReference type="RefSeq" id="WP_245032549.1">
    <property type="nucleotide sequence ID" value="NZ_CP095075.1"/>
</dbReference>